<dbReference type="GO" id="GO:0005737">
    <property type="term" value="C:cytoplasm"/>
    <property type="evidence" value="ECO:0007669"/>
    <property type="project" value="TreeGrafter"/>
</dbReference>
<dbReference type="InterPro" id="IPR018394">
    <property type="entry name" value="DNA_photolyase_1_CS_C"/>
</dbReference>
<keyword evidence="2 5" id="KW-0285">Flavoprotein</keyword>
<dbReference type="GO" id="GO:0005634">
    <property type="term" value="C:nucleus"/>
    <property type="evidence" value="ECO:0007669"/>
    <property type="project" value="TreeGrafter"/>
</dbReference>
<dbReference type="GO" id="GO:0006139">
    <property type="term" value="P:nucleobase-containing compound metabolic process"/>
    <property type="evidence" value="ECO:0007669"/>
    <property type="project" value="UniProtKB-ARBA"/>
</dbReference>
<dbReference type="GO" id="GO:0003904">
    <property type="term" value="F:deoxyribodipyrimidine photo-lyase activity"/>
    <property type="evidence" value="ECO:0007669"/>
    <property type="project" value="TreeGrafter"/>
</dbReference>
<name>A0AAW1SCF2_9CHLO</name>
<feature type="binding site" evidence="5">
    <location>
        <position position="425"/>
    </location>
    <ligand>
        <name>FAD</name>
        <dbReference type="ChEBI" id="CHEBI:57692"/>
    </ligand>
</feature>
<proteinExistence type="inferred from homology"/>
<dbReference type="GO" id="GO:0043153">
    <property type="term" value="P:entrainment of circadian clock by photoperiod"/>
    <property type="evidence" value="ECO:0007669"/>
    <property type="project" value="TreeGrafter"/>
</dbReference>
<reference evidence="8 9" key="1">
    <citation type="journal article" date="2024" name="Nat. Commun.">
        <title>Phylogenomics reveals the evolutionary origins of lichenization in chlorophyte algae.</title>
        <authorList>
            <person name="Puginier C."/>
            <person name="Libourel C."/>
            <person name="Otte J."/>
            <person name="Skaloud P."/>
            <person name="Haon M."/>
            <person name="Grisel S."/>
            <person name="Petersen M."/>
            <person name="Berrin J.G."/>
            <person name="Delaux P.M."/>
            <person name="Dal Grande F."/>
            <person name="Keller J."/>
        </authorList>
    </citation>
    <scope>NUCLEOTIDE SEQUENCE [LARGE SCALE GENOMIC DNA]</scope>
    <source>
        <strain evidence="8 9">SAG 245.80</strain>
    </source>
</reference>
<dbReference type="PROSITE" id="PS51645">
    <property type="entry name" value="PHR_CRY_ALPHA_BETA"/>
    <property type="match status" value="1"/>
</dbReference>
<dbReference type="InterPro" id="IPR002081">
    <property type="entry name" value="Cryptochrome/DNA_photolyase_1"/>
</dbReference>
<dbReference type="GO" id="GO:0071949">
    <property type="term" value="F:FAD binding"/>
    <property type="evidence" value="ECO:0007669"/>
    <property type="project" value="TreeGrafter"/>
</dbReference>
<evidence type="ECO:0000259" key="7">
    <source>
        <dbReference type="PROSITE" id="PS51645"/>
    </source>
</evidence>
<dbReference type="AlphaFoldDB" id="A0AAW1SCF2"/>
<evidence type="ECO:0000313" key="8">
    <source>
        <dbReference type="EMBL" id="KAK9843470.1"/>
    </source>
</evidence>
<feature type="site" description="Electron transfer via tryptophanyl radical" evidence="6">
    <location>
        <position position="512"/>
    </location>
</feature>
<keyword evidence="4" id="KW-0157">Chromophore</keyword>
<feature type="binding site" evidence="5">
    <location>
        <begin position="525"/>
        <end position="527"/>
    </location>
    <ligand>
        <name>FAD</name>
        <dbReference type="ChEBI" id="CHEBI:57692"/>
    </ligand>
</feature>
<feature type="site" description="Electron transfer via tryptophanyl radical" evidence="6">
    <location>
        <position position="459"/>
    </location>
</feature>
<sequence>MKDSANLYRQGDLSAEALQEDFARALPDSPAAPALFADLAALLPPGPQRAGLRAAAVNAGWTLNPSFSPNPVSASAGAGRGALRGRALATNAGGGWSGGASDAGADPEGAPALVEALDSAWAPLDRSRITARADELAGGPKAARTGGVVAFVFVSSPEEDGDDLHSGMSWRPAGASLYWLQEALRSFDADLRSKIGAGAGVLYRRGPYLPALQQAAAALGAGAVYMGRRCEPAIFATDARMAAGLYEPAMIATDARVAAGLEAGGLAVRSFNTLMLHEPGAVRLDMSRYNGHFGTLMPFVRACDRLPAPPKPLPVPLRVPVAASAPEGLSLDELGLAPMPLRADGTAVDWAAGIRGAWDISEAGALRQMDVFLDAGFPRYEAARQFADARAVSRLSPYLHFGQLSARVLAAESRRRGGPAVSKTFSRRLAWRDLASWQLLHWPRMPAKPIRSPYARQAWRDEPGELRAWQRGRTGFPLVDAGMRELWATGWMQQSVRMVCAAFLVEYLSLHWVHGCRWFHYTLVDADLAINSMMWQNAGKSGLDQWNFTLLPTSSSQDPDGAYVARWVPELAQLPRKWIHSPWAAPAETLAAAGVELGGTYPHRLTKADLKALRQANAEAINAARRTAPHLVDRNGYDMIEIPKGATAGEDGKIMRIFTKPEYRKLWAA</sequence>
<comment type="caution">
    <text evidence="8">The sequence shown here is derived from an EMBL/GenBank/DDBJ whole genome shotgun (WGS) entry which is preliminary data.</text>
</comment>
<protein>
    <recommendedName>
        <fullName evidence="7">Photolyase/cryptochrome alpha/beta domain-containing protein</fullName>
    </recommendedName>
</protein>
<dbReference type="Gene3D" id="1.25.40.80">
    <property type="match status" value="1"/>
</dbReference>
<evidence type="ECO:0000256" key="2">
    <source>
        <dbReference type="ARBA" id="ARBA00022630"/>
    </source>
</evidence>
<dbReference type="GO" id="GO:0003677">
    <property type="term" value="F:DNA binding"/>
    <property type="evidence" value="ECO:0007669"/>
    <property type="project" value="TreeGrafter"/>
</dbReference>
<dbReference type="EMBL" id="JALJOU010000006">
    <property type="protein sequence ID" value="KAK9843470.1"/>
    <property type="molecule type" value="Genomic_DNA"/>
</dbReference>
<dbReference type="GO" id="GO:0032922">
    <property type="term" value="P:circadian regulation of gene expression"/>
    <property type="evidence" value="ECO:0007669"/>
    <property type="project" value="TreeGrafter"/>
</dbReference>
<accession>A0AAW1SCF2</accession>
<comment type="similarity">
    <text evidence="1">Belongs to the DNA photolyase class-1 family.</text>
</comment>
<dbReference type="InterPro" id="IPR005101">
    <property type="entry name" value="Cryptochr/Photolyase_FAD-bd"/>
</dbReference>
<dbReference type="PANTHER" id="PTHR11455">
    <property type="entry name" value="CRYPTOCHROME"/>
    <property type="match status" value="1"/>
</dbReference>
<dbReference type="Gene3D" id="1.10.579.10">
    <property type="entry name" value="DNA Cyclobutane Dipyrimidine Photolyase, subunit A, domain 3"/>
    <property type="match status" value="1"/>
</dbReference>
<dbReference type="Pfam" id="PF03441">
    <property type="entry name" value="FAD_binding_7"/>
    <property type="match status" value="1"/>
</dbReference>
<evidence type="ECO:0000313" key="9">
    <source>
        <dbReference type="Proteomes" id="UP001445335"/>
    </source>
</evidence>
<dbReference type="InterPro" id="IPR036155">
    <property type="entry name" value="Crypto/Photolyase_N_sf"/>
</dbReference>
<feature type="binding site" evidence="5">
    <location>
        <position position="380"/>
    </location>
    <ligand>
        <name>FAD</name>
        <dbReference type="ChEBI" id="CHEBI:57692"/>
    </ligand>
</feature>
<evidence type="ECO:0000256" key="4">
    <source>
        <dbReference type="ARBA" id="ARBA00022991"/>
    </source>
</evidence>
<evidence type="ECO:0000256" key="1">
    <source>
        <dbReference type="ARBA" id="ARBA00005862"/>
    </source>
</evidence>
<dbReference type="InterPro" id="IPR036134">
    <property type="entry name" value="Crypto/Photolyase_FAD-like_sf"/>
</dbReference>
<dbReference type="InterPro" id="IPR014729">
    <property type="entry name" value="Rossmann-like_a/b/a_fold"/>
</dbReference>
<dbReference type="PROSITE" id="PS00394">
    <property type="entry name" value="DNA_PHOTOLYASES_1_1"/>
    <property type="match status" value="1"/>
</dbReference>
<organism evidence="8 9">
    <name type="scientific">Elliptochloris bilobata</name>
    <dbReference type="NCBI Taxonomy" id="381761"/>
    <lineage>
        <taxon>Eukaryota</taxon>
        <taxon>Viridiplantae</taxon>
        <taxon>Chlorophyta</taxon>
        <taxon>core chlorophytes</taxon>
        <taxon>Trebouxiophyceae</taxon>
        <taxon>Trebouxiophyceae incertae sedis</taxon>
        <taxon>Elliptochloris clade</taxon>
        <taxon>Elliptochloris</taxon>
    </lineage>
</organism>
<dbReference type="PANTHER" id="PTHR11455:SF18">
    <property type="entry name" value="SI:CH1073-390K14.1"/>
    <property type="match status" value="1"/>
</dbReference>
<gene>
    <name evidence="8" type="ORF">WJX81_004296</name>
</gene>
<dbReference type="PRINTS" id="PR00147">
    <property type="entry name" value="DNAPHOTLYASE"/>
</dbReference>
<feature type="domain" description="Photolyase/cryptochrome alpha/beta" evidence="7">
    <location>
        <begin position="121"/>
        <end position="261"/>
    </location>
</feature>
<evidence type="ECO:0000256" key="5">
    <source>
        <dbReference type="PIRSR" id="PIRSR602081-1"/>
    </source>
</evidence>
<feature type="site" description="Electron transfer via tryptophanyl radical" evidence="6">
    <location>
        <position position="535"/>
    </location>
</feature>
<dbReference type="SUPFAM" id="SSF52425">
    <property type="entry name" value="Cryptochrome/photolyase, N-terminal domain"/>
    <property type="match status" value="1"/>
</dbReference>
<dbReference type="GO" id="GO:0006950">
    <property type="term" value="P:response to stress"/>
    <property type="evidence" value="ECO:0007669"/>
    <property type="project" value="UniProtKB-ARBA"/>
</dbReference>
<dbReference type="InterPro" id="IPR006050">
    <property type="entry name" value="DNA_photolyase_N"/>
</dbReference>
<comment type="cofactor">
    <cofactor evidence="5">
        <name>FAD</name>
        <dbReference type="ChEBI" id="CHEBI:57692"/>
    </cofactor>
    <text evidence="5">Binds 1 FAD per subunit.</text>
</comment>
<evidence type="ECO:0000256" key="3">
    <source>
        <dbReference type="ARBA" id="ARBA00022827"/>
    </source>
</evidence>
<keyword evidence="3 5" id="KW-0274">FAD</keyword>
<dbReference type="SUPFAM" id="SSF48173">
    <property type="entry name" value="Cryptochrome/photolyase FAD-binding domain"/>
    <property type="match status" value="1"/>
</dbReference>
<dbReference type="Gene3D" id="3.40.50.620">
    <property type="entry name" value="HUPs"/>
    <property type="match status" value="1"/>
</dbReference>
<dbReference type="Proteomes" id="UP001445335">
    <property type="component" value="Unassembled WGS sequence"/>
</dbReference>
<keyword evidence="9" id="KW-1185">Reference proteome</keyword>
<evidence type="ECO:0000256" key="6">
    <source>
        <dbReference type="PIRSR" id="PIRSR602081-2"/>
    </source>
</evidence>